<organism evidence="3 4">
    <name type="scientific">Magnetospirillum sulfuroxidans</name>
    <dbReference type="NCBI Taxonomy" id="611300"/>
    <lineage>
        <taxon>Bacteria</taxon>
        <taxon>Pseudomonadati</taxon>
        <taxon>Pseudomonadota</taxon>
        <taxon>Alphaproteobacteria</taxon>
        <taxon>Rhodospirillales</taxon>
        <taxon>Rhodospirillaceae</taxon>
        <taxon>Magnetospirillum</taxon>
    </lineage>
</organism>
<keyword evidence="1 3" id="KW-0489">Methyltransferase</keyword>
<evidence type="ECO:0000256" key="1">
    <source>
        <dbReference type="ARBA" id="ARBA00022603"/>
    </source>
</evidence>
<proteinExistence type="predicted"/>
<dbReference type="RefSeq" id="WP_211550294.1">
    <property type="nucleotide sequence ID" value="NZ_JAGTUF010000016.1"/>
</dbReference>
<keyword evidence="4" id="KW-1185">Reference proteome</keyword>
<dbReference type="SUPFAM" id="SSF53335">
    <property type="entry name" value="S-adenosyl-L-methionine-dependent methyltransferases"/>
    <property type="match status" value="1"/>
</dbReference>
<accession>A0ABS5IFN4</accession>
<protein>
    <submittedName>
        <fullName evidence="3">Class I SAM-dependent methyltransferase</fullName>
    </submittedName>
</protein>
<evidence type="ECO:0000256" key="2">
    <source>
        <dbReference type="ARBA" id="ARBA00022679"/>
    </source>
</evidence>
<comment type="caution">
    <text evidence="3">The sequence shown here is derived from an EMBL/GenBank/DDBJ whole genome shotgun (WGS) entry which is preliminary data.</text>
</comment>
<gene>
    <name evidence="3" type="ORF">KEC16_14780</name>
</gene>
<dbReference type="Proteomes" id="UP000680714">
    <property type="component" value="Unassembled WGS sequence"/>
</dbReference>
<name>A0ABS5IFN4_9PROT</name>
<dbReference type="PANTHER" id="PTHR12049">
    <property type="entry name" value="PROTEIN ARGININE METHYLTRANSFERASE NDUFAF7, MITOCHONDRIAL"/>
    <property type="match status" value="1"/>
</dbReference>
<keyword evidence="2" id="KW-0808">Transferase</keyword>
<dbReference type="InterPro" id="IPR038375">
    <property type="entry name" value="NDUFAF7_sf"/>
</dbReference>
<dbReference type="GO" id="GO:0032259">
    <property type="term" value="P:methylation"/>
    <property type="evidence" value="ECO:0007669"/>
    <property type="project" value="UniProtKB-KW"/>
</dbReference>
<dbReference type="EMBL" id="JAGTUF010000016">
    <property type="protein sequence ID" value="MBR9972987.1"/>
    <property type="molecule type" value="Genomic_DNA"/>
</dbReference>
<dbReference type="InterPro" id="IPR003788">
    <property type="entry name" value="NDUFAF7"/>
</dbReference>
<dbReference type="InterPro" id="IPR029063">
    <property type="entry name" value="SAM-dependent_MTases_sf"/>
</dbReference>
<dbReference type="PANTHER" id="PTHR12049:SF7">
    <property type="entry name" value="PROTEIN ARGININE METHYLTRANSFERASE NDUFAF7, MITOCHONDRIAL"/>
    <property type="match status" value="1"/>
</dbReference>
<dbReference type="Pfam" id="PF02636">
    <property type="entry name" value="Methyltransf_28"/>
    <property type="match status" value="1"/>
</dbReference>
<evidence type="ECO:0000313" key="3">
    <source>
        <dbReference type="EMBL" id="MBR9972987.1"/>
    </source>
</evidence>
<dbReference type="Gene3D" id="3.40.50.12710">
    <property type="match status" value="1"/>
</dbReference>
<dbReference type="GO" id="GO:0008168">
    <property type="term" value="F:methyltransferase activity"/>
    <property type="evidence" value="ECO:0007669"/>
    <property type="project" value="UniProtKB-KW"/>
</dbReference>
<sequence>MTSLAEILAERIAKGGPITVADFMAEALGHPDLGYYTTREPFGLEGDFTTAPEVSQMFGELLGLWCALVWQMMGAPERVVLAELGPGRGTLMNDLLRAAAGVPAFLKAADIWLVETSPRLQARQHQTLRGRDVHWCERFDQLPDGPLLLVANELFDALPVRQFEKQDGAWRERMVGLGPAGFEFVAGPATLPDLPAAVLDAEDGAIAEINEPARALAAAIGKRLNRQPGMALIVDYGHARSACGDTLQAVRRHRFHPVLEQPGLADITAHVDFQSLAAAAVPSRAWGPVPQGDFLRALGIETRAQLLAKTGGDKVAAEIMGQMRRLIDAAEMGTLFKALALASPTMAAPPGFVS</sequence>
<reference evidence="3 4" key="1">
    <citation type="submission" date="2021-04" db="EMBL/GenBank/DDBJ databases">
        <title>Magnetospirillum sulfuroxidans sp. nov., a facultative chemolithoautotrophic sulfur-oxidizing alphaproteobacterium isolated from freshwater sediment and proposals for Paramagetospirillum gen. nov., and Magnetospirillaceae fam. nov.</title>
        <authorList>
            <person name="Koziaeva V."/>
            <person name="Geelhoed J.S."/>
            <person name="Sorokin D.Y."/>
            <person name="Grouzdev D.S."/>
        </authorList>
    </citation>
    <scope>NUCLEOTIDE SEQUENCE [LARGE SCALE GENOMIC DNA]</scope>
    <source>
        <strain evidence="3 4">J10</strain>
    </source>
</reference>
<evidence type="ECO:0000313" key="4">
    <source>
        <dbReference type="Proteomes" id="UP000680714"/>
    </source>
</evidence>